<feature type="transmembrane region" description="Helical" evidence="2">
    <location>
        <begin position="25"/>
        <end position="44"/>
    </location>
</feature>
<keyword evidence="2" id="KW-0812">Transmembrane</keyword>
<protein>
    <submittedName>
        <fullName evidence="3">Uncharacterized protein</fullName>
    </submittedName>
</protein>
<reference evidence="3" key="1">
    <citation type="submission" date="2021-07" db="EMBL/GenBank/DDBJ databases">
        <title>Neiella marina sp. nov., isolated from the intestinal content of sea cucumber Apostichopus japonicus.</title>
        <authorList>
            <person name="Bai X."/>
        </authorList>
    </citation>
    <scope>NUCLEOTIDE SEQUENCE</scope>
    <source>
        <strain evidence="3">126</strain>
    </source>
</reference>
<keyword evidence="2" id="KW-0472">Membrane</keyword>
<proteinExistence type="predicted"/>
<evidence type="ECO:0000313" key="3">
    <source>
        <dbReference type="EMBL" id="MBW8189728.1"/>
    </source>
</evidence>
<organism evidence="3 4">
    <name type="scientific">Neiella holothuriorum</name>
    <dbReference type="NCBI Taxonomy" id="2870530"/>
    <lineage>
        <taxon>Bacteria</taxon>
        <taxon>Pseudomonadati</taxon>
        <taxon>Pseudomonadota</taxon>
        <taxon>Gammaproteobacteria</taxon>
        <taxon>Alteromonadales</taxon>
        <taxon>Echinimonadaceae</taxon>
        <taxon>Neiella</taxon>
    </lineage>
</organism>
<comment type="caution">
    <text evidence="3">The sequence shown here is derived from an EMBL/GenBank/DDBJ whole genome shotgun (WGS) entry which is preliminary data.</text>
</comment>
<accession>A0ABS7ECP8</accession>
<keyword evidence="4" id="KW-1185">Reference proteome</keyword>
<dbReference type="RefSeq" id="WP_220102395.1">
    <property type="nucleotide sequence ID" value="NZ_JAHZSS010000001.1"/>
</dbReference>
<feature type="compositionally biased region" description="Polar residues" evidence="1">
    <location>
        <begin position="458"/>
        <end position="470"/>
    </location>
</feature>
<dbReference type="EMBL" id="JAHZSS010000001">
    <property type="protein sequence ID" value="MBW8189728.1"/>
    <property type="molecule type" value="Genomic_DNA"/>
</dbReference>
<feature type="region of interest" description="Disordered" evidence="1">
    <location>
        <begin position="214"/>
        <end position="236"/>
    </location>
</feature>
<feature type="transmembrane region" description="Helical" evidence="2">
    <location>
        <begin position="65"/>
        <end position="87"/>
    </location>
</feature>
<evidence type="ECO:0000256" key="1">
    <source>
        <dbReference type="SAM" id="MobiDB-lite"/>
    </source>
</evidence>
<evidence type="ECO:0000256" key="2">
    <source>
        <dbReference type="SAM" id="Phobius"/>
    </source>
</evidence>
<feature type="compositionally biased region" description="Low complexity" evidence="1">
    <location>
        <begin position="220"/>
        <end position="229"/>
    </location>
</feature>
<feature type="region of interest" description="Disordered" evidence="1">
    <location>
        <begin position="442"/>
        <end position="477"/>
    </location>
</feature>
<name>A0ABS7ECP8_9GAMM</name>
<evidence type="ECO:0000313" key="4">
    <source>
        <dbReference type="Proteomes" id="UP001166251"/>
    </source>
</evidence>
<keyword evidence="2" id="KW-1133">Transmembrane helix</keyword>
<gene>
    <name evidence="3" type="ORF">K0504_01660</name>
</gene>
<sequence length="477" mass="53700">MADKAQKAYSHHWLKRTLFSPESQLIVWTLFFGAVTFILFWLTIKWQLMPAALVKPYISQEDTGIFDALGGWALGFAGALVAIRIAGLTASIQQNDSIREQVKVWAEHVDRISTLNSRLTRSISDAKRASAAVLLHAKEIYHEENIPAFLTNTLSGKPKSTVKSQLNHDPESRLQEKLEDKLEVLVETIEEAFKDSIFRSVLYFTAQQEQESLSRKPNFSKASKSTSESESNHQQENYVDTFFESEEARIAVERIVREDDDFFNVLNVISGLNKGVRNFGIGLMELRAMPLFDHFRQDLLRISSFQQKKSKSADDNLEIAEAAWLFLGLLLSRRKRDNSVVSQNDGFVIIALLLGSLPTEETIEQYLSSKFKESEKTYSKVGKALMVREIEELSKQLYYVKGEELSELADLIIKCSNNLAYLNVLTKSTAVSAAYEEKYNIGSQGGSDNANLRGGRNQAASEQGGSNRGQQRSDKKS</sequence>
<dbReference type="Proteomes" id="UP001166251">
    <property type="component" value="Unassembled WGS sequence"/>
</dbReference>